<proteinExistence type="predicted"/>
<dbReference type="InterPro" id="IPR013332">
    <property type="entry name" value="KPR_N"/>
</dbReference>
<dbReference type="Gene3D" id="3.40.50.720">
    <property type="entry name" value="NAD(P)-binding Rossmann-like Domain"/>
    <property type="match status" value="1"/>
</dbReference>
<evidence type="ECO:0008006" key="5">
    <source>
        <dbReference type="Google" id="ProtNLM"/>
    </source>
</evidence>
<dbReference type="SUPFAM" id="SSF51735">
    <property type="entry name" value="NAD(P)-binding Rossmann-fold domains"/>
    <property type="match status" value="1"/>
</dbReference>
<dbReference type="EMBL" id="JAJGCB010000022">
    <property type="protein sequence ID" value="KAJ8987871.1"/>
    <property type="molecule type" value="Genomic_DNA"/>
</dbReference>
<evidence type="ECO:0000259" key="1">
    <source>
        <dbReference type="Pfam" id="PF02558"/>
    </source>
</evidence>
<dbReference type="InterPro" id="IPR036291">
    <property type="entry name" value="NAD(P)-bd_dom_sf"/>
</dbReference>
<protein>
    <recommendedName>
        <fullName evidence="5">2-dehydropantoate 2-reductase</fullName>
    </recommendedName>
</protein>
<organism evidence="3 4">
    <name type="scientific">Exophiala dermatitidis</name>
    <name type="common">Black yeast-like fungus</name>
    <name type="synonym">Wangiella dermatitidis</name>
    <dbReference type="NCBI Taxonomy" id="5970"/>
    <lineage>
        <taxon>Eukaryota</taxon>
        <taxon>Fungi</taxon>
        <taxon>Dikarya</taxon>
        <taxon>Ascomycota</taxon>
        <taxon>Pezizomycotina</taxon>
        <taxon>Eurotiomycetes</taxon>
        <taxon>Chaetothyriomycetidae</taxon>
        <taxon>Chaetothyriales</taxon>
        <taxon>Herpotrichiellaceae</taxon>
        <taxon>Exophiala</taxon>
    </lineage>
</organism>
<dbReference type="GO" id="GO:0005737">
    <property type="term" value="C:cytoplasm"/>
    <property type="evidence" value="ECO:0007669"/>
    <property type="project" value="TreeGrafter"/>
</dbReference>
<dbReference type="PANTHER" id="PTHR21708">
    <property type="entry name" value="PROBABLE 2-DEHYDROPANTOATE 2-REDUCTASE"/>
    <property type="match status" value="1"/>
</dbReference>
<evidence type="ECO:0000313" key="4">
    <source>
        <dbReference type="Proteomes" id="UP001161757"/>
    </source>
</evidence>
<gene>
    <name evidence="3" type="ORF">HRR80_008222</name>
</gene>
<dbReference type="InterPro" id="IPR051402">
    <property type="entry name" value="KPR-Related"/>
</dbReference>
<dbReference type="PANTHER" id="PTHR21708:SF30">
    <property type="entry name" value="2-DEHYDROPANTOATE 2-REDUCTASE-RELATED"/>
    <property type="match status" value="1"/>
</dbReference>
<dbReference type="Pfam" id="PF02558">
    <property type="entry name" value="ApbA"/>
    <property type="match status" value="1"/>
</dbReference>
<dbReference type="FunFam" id="1.10.1040.10:FF:000017">
    <property type="entry name" value="2-dehydropantoate 2-reductase"/>
    <property type="match status" value="1"/>
</dbReference>
<dbReference type="Proteomes" id="UP001161757">
    <property type="component" value="Unassembled WGS sequence"/>
</dbReference>
<dbReference type="InterPro" id="IPR013752">
    <property type="entry name" value="KPA_reductase"/>
</dbReference>
<dbReference type="InterPro" id="IPR013328">
    <property type="entry name" value="6PGD_dom2"/>
</dbReference>
<comment type="caution">
    <text evidence="3">The sequence shown here is derived from an EMBL/GenBank/DDBJ whole genome shotgun (WGS) entry which is preliminary data.</text>
</comment>
<name>A0AAN6IUI7_EXODE</name>
<dbReference type="SUPFAM" id="SSF48179">
    <property type="entry name" value="6-phosphogluconate dehydrogenase C-terminal domain-like"/>
    <property type="match status" value="1"/>
</dbReference>
<evidence type="ECO:0000259" key="2">
    <source>
        <dbReference type="Pfam" id="PF08546"/>
    </source>
</evidence>
<feature type="domain" description="Ketopantoate reductase N-terminal" evidence="1">
    <location>
        <begin position="9"/>
        <end position="167"/>
    </location>
</feature>
<dbReference type="AlphaFoldDB" id="A0AAN6IUI7"/>
<evidence type="ECO:0000313" key="3">
    <source>
        <dbReference type="EMBL" id="KAJ8987871.1"/>
    </source>
</evidence>
<dbReference type="Pfam" id="PF08546">
    <property type="entry name" value="ApbA_C"/>
    <property type="match status" value="1"/>
</dbReference>
<sequence length="343" mass="37232">MIMSAKKNVLLVGSGGVGTMAAFSLQASGRAEVTAVLRSNYASVKLNGFNIDSVDYGNHKGWKPAKITNTVPDVAAGGLPSFDYIVVATKNCPDIKPAVPEIIAPAVTEGHSVIVLVQNGINIEKPLIDVFPKNIVLSGVSLIGTAEKDHGNIIHDDHDILIVGPFKNPNIASELALAAAMEFVDIYNTSGKVDCKLDEDVGFVRWRKLVYNASFNPVATITRMDTSRMRIAKTPIDDLIRPAMWEIWNTAKAAGHPLPEDHVAKTIDADPFDVWCKPSMLQDAQKGNFIEYMNIVEEPIKEAERLNVPTPTLKTILGFCRALQWQTREAKGMVTLPAGAPPP</sequence>
<accession>A0AAN6IUI7</accession>
<dbReference type="InterPro" id="IPR008927">
    <property type="entry name" value="6-PGluconate_DH-like_C_sf"/>
</dbReference>
<dbReference type="Gene3D" id="1.10.1040.10">
    <property type="entry name" value="N-(1-d-carboxylethyl)-l-norvaline Dehydrogenase, domain 2"/>
    <property type="match status" value="1"/>
</dbReference>
<feature type="domain" description="Ketopantoate reductase C-terminal" evidence="2">
    <location>
        <begin position="205"/>
        <end position="323"/>
    </location>
</feature>
<reference evidence="3" key="1">
    <citation type="submission" date="2023-01" db="EMBL/GenBank/DDBJ databases">
        <title>Exophiala dermititidis isolated from Cystic Fibrosis Patient.</title>
        <authorList>
            <person name="Kurbessoian T."/>
            <person name="Crocker A."/>
            <person name="Murante D."/>
            <person name="Hogan D.A."/>
            <person name="Stajich J.E."/>
        </authorList>
    </citation>
    <scope>NUCLEOTIDE SEQUENCE</scope>
    <source>
        <strain evidence="3">Ex8</strain>
    </source>
</reference>